<dbReference type="GO" id="GO:0016018">
    <property type="term" value="F:cyclosporin A binding"/>
    <property type="evidence" value="ECO:0007669"/>
    <property type="project" value="TreeGrafter"/>
</dbReference>
<comment type="catalytic activity">
    <reaction evidence="3">
        <text>[protein]-peptidylproline (omega=180) = [protein]-peptidylproline (omega=0)</text>
        <dbReference type="Rhea" id="RHEA:16237"/>
        <dbReference type="Rhea" id="RHEA-COMP:10747"/>
        <dbReference type="Rhea" id="RHEA-COMP:10748"/>
        <dbReference type="ChEBI" id="CHEBI:83833"/>
        <dbReference type="ChEBI" id="CHEBI:83834"/>
        <dbReference type="EC" id="5.2.1.8"/>
    </reaction>
</comment>
<name>A0AAW2YMH9_9EUKA</name>
<gene>
    <name evidence="6" type="ORF">AKO1_008607</name>
</gene>
<dbReference type="PROSITE" id="PS50072">
    <property type="entry name" value="CSA_PPIASE_2"/>
    <property type="match status" value="1"/>
</dbReference>
<keyword evidence="2 3" id="KW-0413">Isomerase</keyword>
<keyword evidence="4" id="KW-1133">Transmembrane helix</keyword>
<feature type="domain" description="PPIase cyclophilin-type" evidence="5">
    <location>
        <begin position="64"/>
        <end position="223"/>
    </location>
</feature>
<dbReference type="InterPro" id="IPR029000">
    <property type="entry name" value="Cyclophilin-like_dom_sf"/>
</dbReference>
<dbReference type="InterPro" id="IPR020892">
    <property type="entry name" value="Cyclophilin-type_PPIase_CS"/>
</dbReference>
<keyword evidence="4" id="KW-0472">Membrane</keyword>
<evidence type="ECO:0000256" key="1">
    <source>
        <dbReference type="ARBA" id="ARBA00023110"/>
    </source>
</evidence>
<dbReference type="PANTHER" id="PTHR11071:SF561">
    <property type="entry name" value="PEPTIDYL-PROLYL CIS-TRANS ISOMERASE D-RELATED"/>
    <property type="match status" value="1"/>
</dbReference>
<accession>A0AAW2YMH9</accession>
<comment type="function">
    <text evidence="3">PPIases accelerate the folding of proteins. It catalyzes the cis-trans isomerization of proline imidic peptide bonds in oligopeptides.</text>
</comment>
<dbReference type="GO" id="GO:0003755">
    <property type="term" value="F:peptidyl-prolyl cis-trans isomerase activity"/>
    <property type="evidence" value="ECO:0007669"/>
    <property type="project" value="UniProtKB-UniRule"/>
</dbReference>
<dbReference type="InterPro" id="IPR002130">
    <property type="entry name" value="Cyclophilin-type_PPIase_dom"/>
</dbReference>
<proteinExistence type="inferred from homology"/>
<dbReference type="PROSITE" id="PS00170">
    <property type="entry name" value="CSA_PPIASE_1"/>
    <property type="match status" value="1"/>
</dbReference>
<comment type="caution">
    <text evidence="6">The sequence shown here is derived from an EMBL/GenBank/DDBJ whole genome shotgun (WGS) entry which is preliminary data.</text>
</comment>
<dbReference type="AlphaFoldDB" id="A0AAW2YMH9"/>
<evidence type="ECO:0000256" key="3">
    <source>
        <dbReference type="RuleBase" id="RU363019"/>
    </source>
</evidence>
<evidence type="ECO:0000256" key="2">
    <source>
        <dbReference type="ARBA" id="ARBA00023235"/>
    </source>
</evidence>
<keyword evidence="7" id="KW-1185">Reference proteome</keyword>
<dbReference type="EC" id="5.2.1.8" evidence="3"/>
<dbReference type="Pfam" id="PF00160">
    <property type="entry name" value="Pro_isomerase"/>
    <property type="match status" value="1"/>
</dbReference>
<dbReference type="Proteomes" id="UP001431209">
    <property type="component" value="Unassembled WGS sequence"/>
</dbReference>
<evidence type="ECO:0000313" key="7">
    <source>
        <dbReference type="Proteomes" id="UP001431209"/>
    </source>
</evidence>
<organism evidence="6 7">
    <name type="scientific">Acrasis kona</name>
    <dbReference type="NCBI Taxonomy" id="1008807"/>
    <lineage>
        <taxon>Eukaryota</taxon>
        <taxon>Discoba</taxon>
        <taxon>Heterolobosea</taxon>
        <taxon>Tetramitia</taxon>
        <taxon>Eutetramitia</taxon>
        <taxon>Acrasidae</taxon>
        <taxon>Acrasis</taxon>
    </lineage>
</organism>
<sequence>MMARKYLPVNYKKALYAIAGIVSVALLFVLLSSKSNQTVNKSAVSVPKQDSIGNLKHADNPVVFFDISIGGRPLGRITFELFSHIVPKTAESFRQTCIGFEKNGKLYSYEGSKFHRIINSFMVQGGDITAGDGTGGYTIYGRKFDDENFRIPHQVGVLSMANSGKNTNGSQFFITCAETSWLDNAHVVFGRVLDGMDIVRQMEVVETKRDKPIEDVVITKSGQL</sequence>
<evidence type="ECO:0000313" key="6">
    <source>
        <dbReference type="EMBL" id="KAL0478362.1"/>
    </source>
</evidence>
<evidence type="ECO:0000259" key="5">
    <source>
        <dbReference type="PROSITE" id="PS50072"/>
    </source>
</evidence>
<reference evidence="6 7" key="1">
    <citation type="submission" date="2024-03" db="EMBL/GenBank/DDBJ databases">
        <title>The Acrasis kona genome and developmental transcriptomes reveal deep origins of eukaryotic multicellular pathways.</title>
        <authorList>
            <person name="Sheikh S."/>
            <person name="Fu C.-J."/>
            <person name="Brown M.W."/>
            <person name="Baldauf S.L."/>
        </authorList>
    </citation>
    <scope>NUCLEOTIDE SEQUENCE [LARGE SCALE GENOMIC DNA]</scope>
    <source>
        <strain evidence="6 7">ATCC MYA-3509</strain>
    </source>
</reference>
<evidence type="ECO:0000256" key="4">
    <source>
        <dbReference type="SAM" id="Phobius"/>
    </source>
</evidence>
<feature type="transmembrane region" description="Helical" evidence="4">
    <location>
        <begin position="14"/>
        <end position="31"/>
    </location>
</feature>
<dbReference type="SUPFAM" id="SSF50891">
    <property type="entry name" value="Cyclophilin-like"/>
    <property type="match status" value="1"/>
</dbReference>
<dbReference type="PRINTS" id="PR00153">
    <property type="entry name" value="CSAPPISMRASE"/>
</dbReference>
<dbReference type="EMBL" id="JAOPGA020000370">
    <property type="protein sequence ID" value="KAL0478362.1"/>
    <property type="molecule type" value="Genomic_DNA"/>
</dbReference>
<dbReference type="Gene3D" id="2.40.100.10">
    <property type="entry name" value="Cyclophilin-like"/>
    <property type="match status" value="1"/>
</dbReference>
<protein>
    <recommendedName>
        <fullName evidence="3">Peptidyl-prolyl cis-trans isomerase</fullName>
        <shortName evidence="3">PPIase</shortName>
        <ecNumber evidence="3">5.2.1.8</ecNumber>
    </recommendedName>
</protein>
<keyword evidence="1 3" id="KW-0697">Rotamase</keyword>
<keyword evidence="4" id="KW-0812">Transmembrane</keyword>
<dbReference type="GO" id="GO:0005737">
    <property type="term" value="C:cytoplasm"/>
    <property type="evidence" value="ECO:0007669"/>
    <property type="project" value="TreeGrafter"/>
</dbReference>
<dbReference type="FunFam" id="2.40.100.10:FF:000023">
    <property type="entry name" value="Peptidyl-prolyl cis-trans isomerase"/>
    <property type="match status" value="1"/>
</dbReference>
<dbReference type="PANTHER" id="PTHR11071">
    <property type="entry name" value="PEPTIDYL-PROLYL CIS-TRANS ISOMERASE"/>
    <property type="match status" value="1"/>
</dbReference>
<comment type="similarity">
    <text evidence="3">Belongs to the cyclophilin-type PPIase family.</text>
</comment>
<dbReference type="GO" id="GO:0006457">
    <property type="term" value="P:protein folding"/>
    <property type="evidence" value="ECO:0007669"/>
    <property type="project" value="InterPro"/>
</dbReference>